<evidence type="ECO:0000313" key="3">
    <source>
        <dbReference type="EMBL" id="MCY0148320.1"/>
    </source>
</evidence>
<feature type="compositionally biased region" description="Low complexity" evidence="1">
    <location>
        <begin position="305"/>
        <end position="314"/>
    </location>
</feature>
<dbReference type="Gene3D" id="3.90.1340.10">
    <property type="entry name" value="Phage tail collar domain"/>
    <property type="match status" value="1"/>
</dbReference>
<organism evidence="3 4">
    <name type="scientific">Hoeflea algicola</name>
    <dbReference type="NCBI Taxonomy" id="2983763"/>
    <lineage>
        <taxon>Bacteria</taxon>
        <taxon>Pseudomonadati</taxon>
        <taxon>Pseudomonadota</taxon>
        <taxon>Alphaproteobacteria</taxon>
        <taxon>Hyphomicrobiales</taxon>
        <taxon>Rhizobiaceae</taxon>
        <taxon>Hoeflea</taxon>
    </lineage>
</organism>
<accession>A0ABT3Z962</accession>
<dbReference type="RefSeq" id="WP_267653891.1">
    <property type="nucleotide sequence ID" value="NZ_JAOVZR010000001.1"/>
</dbReference>
<protein>
    <submittedName>
        <fullName evidence="3">Tail fiber protein</fullName>
    </submittedName>
</protein>
<feature type="region of interest" description="Disordered" evidence="1">
    <location>
        <begin position="294"/>
        <end position="319"/>
    </location>
</feature>
<feature type="domain" description="Phage tail collar" evidence="2">
    <location>
        <begin position="189"/>
        <end position="245"/>
    </location>
</feature>
<feature type="region of interest" description="Disordered" evidence="1">
    <location>
        <begin position="338"/>
        <end position="363"/>
    </location>
</feature>
<gene>
    <name evidence="3" type="ORF">OEG84_11510</name>
</gene>
<dbReference type="InterPro" id="IPR037053">
    <property type="entry name" value="Phage_tail_collar_dom_sf"/>
</dbReference>
<proteinExistence type="predicted"/>
<dbReference type="Pfam" id="PF07484">
    <property type="entry name" value="Collar"/>
    <property type="match status" value="1"/>
</dbReference>
<dbReference type="SUPFAM" id="SSF88874">
    <property type="entry name" value="Receptor-binding domain of short tail fibre protein gp12"/>
    <property type="match status" value="1"/>
</dbReference>
<dbReference type="Proteomes" id="UP001073227">
    <property type="component" value="Unassembled WGS sequence"/>
</dbReference>
<comment type="caution">
    <text evidence="3">The sequence shown here is derived from an EMBL/GenBank/DDBJ whole genome shotgun (WGS) entry which is preliminary data.</text>
</comment>
<sequence length="377" mass="38725">MADPTPYVVSYSFSGFQASSPAAPLPAASVDNEFTNIETTLSETIAAVADVRRADGNLKNGSVGPDQLSPALTNNWRPRGEWSNDSVEYYAGDGVFHDGYFYVSRLFHTSSGATEPSIDPVTWLVQFALATAVGNMLVSVYDPNFRELDVFDTDSHQDGTTNKVFTALEKTKLANMEAGATATPYTPAGSILAYAGASAPSGWLLCYGQAVSRTTYADLFTALSTTYGVGDGSTTFNLPDLRGRSLSGKDNMGGSAASRLTTGGSGVDGATLGAVGGSETHTLTTAQLASHTHSFTGDATGAGGAHTHPVGGATDSAGSNATQRFVFGGSANTDTVSTSGISATHTHTTSGTNAPAGSGAAHNNVQPTLVCNYIIKT</sequence>
<evidence type="ECO:0000313" key="4">
    <source>
        <dbReference type="Proteomes" id="UP001073227"/>
    </source>
</evidence>
<evidence type="ECO:0000256" key="1">
    <source>
        <dbReference type="SAM" id="MobiDB-lite"/>
    </source>
</evidence>
<evidence type="ECO:0000259" key="2">
    <source>
        <dbReference type="Pfam" id="PF07484"/>
    </source>
</evidence>
<dbReference type="InterPro" id="IPR011083">
    <property type="entry name" value="Phage_tail_collar_dom"/>
</dbReference>
<reference evidence="3" key="1">
    <citation type="submission" date="2022-10" db="EMBL/GenBank/DDBJ databases">
        <title>Hoeflea sp. G2-23, isolated from marine algae.</title>
        <authorList>
            <person name="Kristyanto S."/>
            <person name="Kim J.M."/>
            <person name="Jeon C.O."/>
        </authorList>
    </citation>
    <scope>NUCLEOTIDE SEQUENCE</scope>
    <source>
        <strain evidence="3">G2-23</strain>
    </source>
</reference>
<dbReference type="EMBL" id="JAOVZR010000001">
    <property type="protein sequence ID" value="MCY0148320.1"/>
    <property type="molecule type" value="Genomic_DNA"/>
</dbReference>
<keyword evidence="4" id="KW-1185">Reference proteome</keyword>
<name>A0ABT3Z962_9HYPH</name>